<proteinExistence type="predicted"/>
<dbReference type="InterPro" id="IPR011701">
    <property type="entry name" value="MFS"/>
</dbReference>
<protein>
    <recommendedName>
        <fullName evidence="9">MFS transporter</fullName>
    </recommendedName>
</protein>
<dbReference type="PANTHER" id="PTHR43124">
    <property type="entry name" value="PURINE EFFLUX PUMP PBUE"/>
    <property type="match status" value="1"/>
</dbReference>
<feature type="transmembrane region" description="Helical" evidence="6">
    <location>
        <begin position="28"/>
        <end position="48"/>
    </location>
</feature>
<dbReference type="AlphaFoldDB" id="A0AAD1M7J0"/>
<evidence type="ECO:0000256" key="6">
    <source>
        <dbReference type="SAM" id="Phobius"/>
    </source>
</evidence>
<comment type="subcellular location">
    <subcellularLocation>
        <location evidence="1">Cell membrane</location>
        <topology evidence="1">Multi-pass membrane protein</topology>
    </subcellularLocation>
</comment>
<dbReference type="Gene3D" id="1.20.1250.20">
    <property type="entry name" value="MFS general substrate transporter like domains"/>
    <property type="match status" value="1"/>
</dbReference>
<feature type="transmembrane region" description="Helical" evidence="6">
    <location>
        <begin position="60"/>
        <end position="80"/>
    </location>
</feature>
<evidence type="ECO:0000256" key="3">
    <source>
        <dbReference type="ARBA" id="ARBA00022692"/>
    </source>
</evidence>
<evidence type="ECO:0008006" key="9">
    <source>
        <dbReference type="Google" id="ProtNLM"/>
    </source>
</evidence>
<evidence type="ECO:0000256" key="5">
    <source>
        <dbReference type="ARBA" id="ARBA00023136"/>
    </source>
</evidence>
<dbReference type="InterPro" id="IPR036259">
    <property type="entry name" value="MFS_trans_sf"/>
</dbReference>
<dbReference type="KEGG" id="mmor:MMOR_35010"/>
<sequence>MTLIGVTAHFVSYTFIVPIIDDIGLDDASAALVLIGYGVAGLVALAAAARTMDRRRRATLVGGLGVFCLSVFLLGAISALPLDAVATFMGVSAIVVWGASAAVLPPILQSAAIRTSPDGAEQASALYVTAFQGGILSGSLVGSVTYDHLGVTAILLTTAALVAVTLVGVLVRGDAFR</sequence>
<name>A0AAD1M7J0_9MYCO</name>
<keyword evidence="2" id="KW-1003">Cell membrane</keyword>
<dbReference type="SUPFAM" id="SSF103473">
    <property type="entry name" value="MFS general substrate transporter"/>
    <property type="match status" value="1"/>
</dbReference>
<dbReference type="GO" id="GO:0022857">
    <property type="term" value="F:transmembrane transporter activity"/>
    <property type="evidence" value="ECO:0007669"/>
    <property type="project" value="InterPro"/>
</dbReference>
<keyword evidence="4 6" id="KW-1133">Transmembrane helix</keyword>
<feature type="transmembrane region" description="Helical" evidence="6">
    <location>
        <begin position="152"/>
        <end position="171"/>
    </location>
</feature>
<evidence type="ECO:0000313" key="8">
    <source>
        <dbReference type="Proteomes" id="UP000466681"/>
    </source>
</evidence>
<evidence type="ECO:0000313" key="7">
    <source>
        <dbReference type="EMBL" id="BBX02565.1"/>
    </source>
</evidence>
<dbReference type="EMBL" id="AP022560">
    <property type="protein sequence ID" value="BBX02565.1"/>
    <property type="molecule type" value="Genomic_DNA"/>
</dbReference>
<dbReference type="PANTHER" id="PTHR43124:SF3">
    <property type="entry name" value="CHLORAMPHENICOL EFFLUX PUMP RV0191"/>
    <property type="match status" value="1"/>
</dbReference>
<dbReference type="Pfam" id="PF07690">
    <property type="entry name" value="MFS_1"/>
    <property type="match status" value="1"/>
</dbReference>
<feature type="transmembrane region" description="Helical" evidence="6">
    <location>
        <begin position="125"/>
        <end position="146"/>
    </location>
</feature>
<keyword evidence="5 6" id="KW-0472">Membrane</keyword>
<evidence type="ECO:0000256" key="4">
    <source>
        <dbReference type="ARBA" id="ARBA00022989"/>
    </source>
</evidence>
<evidence type="ECO:0000256" key="1">
    <source>
        <dbReference type="ARBA" id="ARBA00004651"/>
    </source>
</evidence>
<feature type="transmembrane region" description="Helical" evidence="6">
    <location>
        <begin position="86"/>
        <end position="104"/>
    </location>
</feature>
<organism evidence="7 8">
    <name type="scientific">Mycolicibacterium moriokaense</name>
    <dbReference type="NCBI Taxonomy" id="39691"/>
    <lineage>
        <taxon>Bacteria</taxon>
        <taxon>Bacillati</taxon>
        <taxon>Actinomycetota</taxon>
        <taxon>Actinomycetes</taxon>
        <taxon>Mycobacteriales</taxon>
        <taxon>Mycobacteriaceae</taxon>
        <taxon>Mycolicibacterium</taxon>
    </lineage>
</organism>
<dbReference type="GO" id="GO:0005886">
    <property type="term" value="C:plasma membrane"/>
    <property type="evidence" value="ECO:0007669"/>
    <property type="project" value="UniProtKB-SubCell"/>
</dbReference>
<accession>A0AAD1M7J0</accession>
<keyword evidence="3 6" id="KW-0812">Transmembrane</keyword>
<evidence type="ECO:0000256" key="2">
    <source>
        <dbReference type="ARBA" id="ARBA00022475"/>
    </source>
</evidence>
<keyword evidence="8" id="KW-1185">Reference proteome</keyword>
<dbReference type="Proteomes" id="UP000466681">
    <property type="component" value="Chromosome"/>
</dbReference>
<dbReference type="InterPro" id="IPR050189">
    <property type="entry name" value="MFS_Efflux_Transporters"/>
</dbReference>
<gene>
    <name evidence="7" type="ORF">MMOR_35010</name>
</gene>
<reference evidence="7 8" key="1">
    <citation type="journal article" date="2019" name="Emerg. Microbes Infect.">
        <title>Comprehensive subspecies identification of 175 nontuberculous mycobacteria species based on 7547 genomic profiles.</title>
        <authorList>
            <person name="Matsumoto Y."/>
            <person name="Kinjo T."/>
            <person name="Motooka D."/>
            <person name="Nabeya D."/>
            <person name="Jung N."/>
            <person name="Uechi K."/>
            <person name="Horii T."/>
            <person name="Iida T."/>
            <person name="Fujita J."/>
            <person name="Nakamura S."/>
        </authorList>
    </citation>
    <scope>NUCLEOTIDE SEQUENCE [LARGE SCALE GENOMIC DNA]</scope>
    <source>
        <strain evidence="7 8">JCM 6375</strain>
    </source>
</reference>